<comment type="cofactor">
    <cofactor evidence="1">
        <name>Mg(2+)</name>
        <dbReference type="ChEBI" id="CHEBI:18420"/>
    </cofactor>
</comment>
<evidence type="ECO:0000256" key="10">
    <source>
        <dbReference type="ARBA" id="ARBA00031693"/>
    </source>
</evidence>
<reference evidence="16 17" key="1">
    <citation type="submission" date="2020-05" db="EMBL/GenBank/DDBJ databases">
        <title>Actinomadura verrucosospora NRRL-B18236 (PFL_A860) Genome sequencing and assembly.</title>
        <authorList>
            <person name="Samborskyy M."/>
        </authorList>
    </citation>
    <scope>NUCLEOTIDE SEQUENCE [LARGE SCALE GENOMIC DNA]</scope>
    <source>
        <strain evidence="16 17">NRRL:B18236</strain>
    </source>
</reference>
<evidence type="ECO:0000256" key="7">
    <source>
        <dbReference type="ARBA" id="ARBA00022801"/>
    </source>
</evidence>
<evidence type="ECO:0000256" key="11">
    <source>
        <dbReference type="ARBA" id="ARBA00048138"/>
    </source>
</evidence>
<keyword evidence="17" id="KW-1185">Reference proteome</keyword>
<dbReference type="RefSeq" id="WP_173094240.1">
    <property type="nucleotide sequence ID" value="NZ_CP053892.1"/>
</dbReference>
<dbReference type="GO" id="GO:0000287">
    <property type="term" value="F:magnesium ion binding"/>
    <property type="evidence" value="ECO:0007669"/>
    <property type="project" value="TreeGrafter"/>
</dbReference>
<feature type="active site" description="Nucleophile" evidence="13">
    <location>
        <position position="113"/>
    </location>
</feature>
<keyword evidence="9" id="KW-0718">Serine biosynthesis</keyword>
<evidence type="ECO:0000313" key="16">
    <source>
        <dbReference type="EMBL" id="QKG19881.1"/>
    </source>
</evidence>
<dbReference type="GO" id="GO:0006564">
    <property type="term" value="P:L-serine biosynthetic process"/>
    <property type="evidence" value="ECO:0007669"/>
    <property type="project" value="UniProtKB-KW"/>
</dbReference>
<dbReference type="InterPro" id="IPR049148">
    <property type="entry name" value="PSP_ACT"/>
</dbReference>
<dbReference type="SFLD" id="SFLDF00029">
    <property type="entry name" value="phosphoserine_phosphatase"/>
    <property type="match status" value="1"/>
</dbReference>
<evidence type="ECO:0000256" key="2">
    <source>
        <dbReference type="ARBA" id="ARBA00005135"/>
    </source>
</evidence>
<evidence type="ECO:0000256" key="1">
    <source>
        <dbReference type="ARBA" id="ARBA00001946"/>
    </source>
</evidence>
<evidence type="ECO:0000256" key="4">
    <source>
        <dbReference type="ARBA" id="ARBA00012640"/>
    </source>
</evidence>
<keyword evidence="7" id="KW-0378">Hydrolase</keyword>
<protein>
    <recommendedName>
        <fullName evidence="4">phosphoserine phosphatase</fullName>
        <ecNumber evidence="4">3.1.3.3</ecNumber>
    </recommendedName>
    <alternativeName>
        <fullName evidence="10">O-phosphoserine phosphohydrolase</fullName>
    </alternativeName>
</protein>
<dbReference type="InterPro" id="IPR036412">
    <property type="entry name" value="HAD-like_sf"/>
</dbReference>
<comment type="catalytic activity">
    <reaction evidence="11">
        <text>O-phospho-L-serine + H2O = L-serine + phosphate</text>
        <dbReference type="Rhea" id="RHEA:21208"/>
        <dbReference type="ChEBI" id="CHEBI:15377"/>
        <dbReference type="ChEBI" id="CHEBI:33384"/>
        <dbReference type="ChEBI" id="CHEBI:43474"/>
        <dbReference type="ChEBI" id="CHEBI:57524"/>
        <dbReference type="EC" id="3.1.3.3"/>
    </reaction>
</comment>
<keyword evidence="8" id="KW-0460">Magnesium</keyword>
<feature type="domain" description="Phosphoserine phosphatase ACT" evidence="15">
    <location>
        <begin position="23"/>
        <end position="101"/>
    </location>
</feature>
<dbReference type="EMBL" id="CP053892">
    <property type="protein sequence ID" value="QKG19881.1"/>
    <property type="molecule type" value="Genomic_DNA"/>
</dbReference>
<dbReference type="InterPro" id="IPR004469">
    <property type="entry name" value="PSP"/>
</dbReference>
<evidence type="ECO:0000256" key="6">
    <source>
        <dbReference type="ARBA" id="ARBA00022723"/>
    </source>
</evidence>
<evidence type="ECO:0000259" key="15">
    <source>
        <dbReference type="Pfam" id="PF21086"/>
    </source>
</evidence>
<dbReference type="Pfam" id="PF21086">
    <property type="entry name" value="ACT_PSP_2"/>
    <property type="match status" value="1"/>
</dbReference>
<evidence type="ECO:0000256" key="9">
    <source>
        <dbReference type="ARBA" id="ARBA00023299"/>
    </source>
</evidence>
<evidence type="ECO:0000256" key="8">
    <source>
        <dbReference type="ARBA" id="ARBA00022842"/>
    </source>
</evidence>
<keyword evidence="5" id="KW-0028">Amino-acid biosynthesis</keyword>
<comment type="pathway">
    <text evidence="2">Amino-acid biosynthesis; L-serine biosynthesis; L-serine from 3-phospho-D-glycerate: step 3/3.</text>
</comment>
<organism evidence="16 17">
    <name type="scientific">Actinomadura verrucosospora</name>
    <dbReference type="NCBI Taxonomy" id="46165"/>
    <lineage>
        <taxon>Bacteria</taxon>
        <taxon>Bacillati</taxon>
        <taxon>Actinomycetota</taxon>
        <taxon>Actinomycetes</taxon>
        <taxon>Streptosporangiales</taxon>
        <taxon>Thermomonosporaceae</taxon>
        <taxon>Actinomadura</taxon>
    </lineage>
</organism>
<evidence type="ECO:0000256" key="13">
    <source>
        <dbReference type="PIRSR" id="PIRSR604469-1"/>
    </source>
</evidence>
<dbReference type="GO" id="GO:0036424">
    <property type="term" value="F:L-phosphoserine phosphatase activity"/>
    <property type="evidence" value="ECO:0007669"/>
    <property type="project" value="InterPro"/>
</dbReference>
<comment type="similarity">
    <text evidence="3">Belongs to the HAD-like hydrolase superfamily. SerB family.</text>
</comment>
<comment type="catalytic activity">
    <reaction evidence="12">
        <text>O-phospho-D-serine + H2O = D-serine + phosphate</text>
        <dbReference type="Rhea" id="RHEA:24873"/>
        <dbReference type="ChEBI" id="CHEBI:15377"/>
        <dbReference type="ChEBI" id="CHEBI:35247"/>
        <dbReference type="ChEBI" id="CHEBI:43474"/>
        <dbReference type="ChEBI" id="CHEBI:58680"/>
        <dbReference type="EC" id="3.1.3.3"/>
    </reaction>
</comment>
<dbReference type="InterPro" id="IPR023214">
    <property type="entry name" value="HAD_sf"/>
</dbReference>
<evidence type="ECO:0000256" key="5">
    <source>
        <dbReference type="ARBA" id="ARBA00022605"/>
    </source>
</evidence>
<dbReference type="NCBIfam" id="TIGR00338">
    <property type="entry name" value="serB"/>
    <property type="match status" value="1"/>
</dbReference>
<evidence type="ECO:0000256" key="14">
    <source>
        <dbReference type="SAM" id="MobiDB-lite"/>
    </source>
</evidence>
<dbReference type="SFLD" id="SFLDG01136">
    <property type="entry name" value="C1.6:_Phosphoserine_Phosphatas"/>
    <property type="match status" value="1"/>
</dbReference>
<evidence type="ECO:0000256" key="3">
    <source>
        <dbReference type="ARBA" id="ARBA00009184"/>
    </source>
</evidence>
<evidence type="ECO:0000256" key="12">
    <source>
        <dbReference type="ARBA" id="ARBA00048523"/>
    </source>
</evidence>
<dbReference type="Pfam" id="PF12710">
    <property type="entry name" value="HAD"/>
    <property type="match status" value="1"/>
</dbReference>
<gene>
    <name evidence="16" type="ORF">ACTIVE_1517</name>
</gene>
<feature type="active site" description="Proton donor" evidence="13">
    <location>
        <position position="115"/>
    </location>
</feature>
<dbReference type="Gene3D" id="3.40.50.1000">
    <property type="entry name" value="HAD superfamily/HAD-like"/>
    <property type="match status" value="1"/>
</dbReference>
<dbReference type="Proteomes" id="UP000501240">
    <property type="component" value="Chromosome"/>
</dbReference>
<feature type="region of interest" description="Disordered" evidence="14">
    <location>
        <begin position="1"/>
        <end position="22"/>
    </location>
</feature>
<proteinExistence type="inferred from homology"/>
<dbReference type="AlphaFoldDB" id="A0A7D3ZHQ8"/>
<name>A0A7D3ZHQ8_ACTVE</name>
<dbReference type="UniPathway" id="UPA00135">
    <property type="reaction ID" value="UER00198"/>
</dbReference>
<dbReference type="PANTHER" id="PTHR43344:SF2">
    <property type="entry name" value="PHOSPHOSERINE PHOSPHATASE"/>
    <property type="match status" value="1"/>
</dbReference>
<dbReference type="SFLD" id="SFLDG01137">
    <property type="entry name" value="C1.6.1:_Phosphoserine_Phosphat"/>
    <property type="match status" value="1"/>
</dbReference>
<dbReference type="SFLD" id="SFLDS00003">
    <property type="entry name" value="Haloacid_Dehalogenase"/>
    <property type="match status" value="1"/>
</dbReference>
<dbReference type="PANTHER" id="PTHR43344">
    <property type="entry name" value="PHOSPHOSERINE PHOSPHATASE"/>
    <property type="match status" value="1"/>
</dbReference>
<sequence>MTAPLRRMTGAPAAHGGDGDEAGHRVTVCAPRVSVELLGAVLHRLAAESGTVTGVRTMASRPCTVLELTVRLLGPPERAESSVRASLRALTLGRRADIAVQRADRDHRLVAFDMDGTLIRGESLVRLAAATPHAEQVAAVTERALRGEVDFAEALHARARALAGLPATVLDRTAGELELTPGALVAVRTLQARGVRVGIVTAGFRRVAEPLARALGLDFCVANELETVDGRLTGRLAGDLVDGPAKAAAVRRLARRHRLPLNACAAVGDGVNDIDMLRIAGLGIAFTDRPRVVAAADAALSFGRLDLVLPLLGIPVPCTVLDHP</sequence>
<dbReference type="InterPro" id="IPR050582">
    <property type="entry name" value="HAD-like_SerB"/>
</dbReference>
<keyword evidence="6" id="KW-0479">Metal-binding</keyword>
<evidence type="ECO:0000313" key="17">
    <source>
        <dbReference type="Proteomes" id="UP000501240"/>
    </source>
</evidence>
<dbReference type="EC" id="3.1.3.3" evidence="4"/>
<dbReference type="SUPFAM" id="SSF56784">
    <property type="entry name" value="HAD-like"/>
    <property type="match status" value="1"/>
</dbReference>
<dbReference type="GO" id="GO:0005737">
    <property type="term" value="C:cytoplasm"/>
    <property type="evidence" value="ECO:0007669"/>
    <property type="project" value="TreeGrafter"/>
</dbReference>
<dbReference type="NCBIfam" id="TIGR01488">
    <property type="entry name" value="HAD-SF-IB"/>
    <property type="match status" value="1"/>
</dbReference>
<accession>A0A7D3ZHQ8</accession>